<organism evidence="3 4">
    <name type="scientific">Melanomma pulvis-pyrius CBS 109.77</name>
    <dbReference type="NCBI Taxonomy" id="1314802"/>
    <lineage>
        <taxon>Eukaryota</taxon>
        <taxon>Fungi</taxon>
        <taxon>Dikarya</taxon>
        <taxon>Ascomycota</taxon>
        <taxon>Pezizomycotina</taxon>
        <taxon>Dothideomycetes</taxon>
        <taxon>Pleosporomycetidae</taxon>
        <taxon>Pleosporales</taxon>
        <taxon>Melanommataceae</taxon>
        <taxon>Melanomma</taxon>
    </lineage>
</organism>
<dbReference type="CDD" id="cd02208">
    <property type="entry name" value="cupin_RmlC-like"/>
    <property type="match status" value="1"/>
</dbReference>
<sequence>MSPAPLAFLRGRSPPRTRTAHLNLIPMGDTHKRSFEIEFHIPTPAGTVTKQVFPPKLVGASLEPSFYRPPAHYHIWQDEHFTVMSGEGTWYLWGGKTVHLKTGDEIVVPAWKWHTFDITPESKEPLAVAYRYNKEYAEMEERFFRNILSYFGDCQRAGTKPSIFQIMVFSMHNWMPIALSVPGPEWLDLVVSGVFLVVVGIIGELLLGYKASYPEYYVKEKKVE</sequence>
<dbReference type="AlphaFoldDB" id="A0A6A6XLW5"/>
<dbReference type="OrthoDB" id="9976870at2759"/>
<dbReference type="Gene3D" id="2.60.120.10">
    <property type="entry name" value="Jelly Rolls"/>
    <property type="match status" value="1"/>
</dbReference>
<keyword evidence="4" id="KW-1185">Reference proteome</keyword>
<evidence type="ECO:0000259" key="2">
    <source>
        <dbReference type="Pfam" id="PF07883"/>
    </source>
</evidence>
<dbReference type="InterPro" id="IPR014710">
    <property type="entry name" value="RmlC-like_jellyroll"/>
</dbReference>
<proteinExistence type="predicted"/>
<keyword evidence="1" id="KW-0472">Membrane</keyword>
<dbReference type="Proteomes" id="UP000799757">
    <property type="component" value="Unassembled WGS sequence"/>
</dbReference>
<feature type="transmembrane region" description="Helical" evidence="1">
    <location>
        <begin position="189"/>
        <end position="209"/>
    </location>
</feature>
<feature type="domain" description="Cupin type-2" evidence="2">
    <location>
        <begin position="62"/>
        <end position="121"/>
    </location>
</feature>
<name>A0A6A6XLW5_9PLEO</name>
<keyword evidence="1" id="KW-1133">Transmembrane helix</keyword>
<protein>
    <recommendedName>
        <fullName evidence="2">Cupin type-2 domain-containing protein</fullName>
    </recommendedName>
</protein>
<dbReference type="InterPro" id="IPR013096">
    <property type="entry name" value="Cupin_2"/>
</dbReference>
<evidence type="ECO:0000256" key="1">
    <source>
        <dbReference type="SAM" id="Phobius"/>
    </source>
</evidence>
<keyword evidence="1" id="KW-0812">Transmembrane</keyword>
<evidence type="ECO:0000313" key="4">
    <source>
        <dbReference type="Proteomes" id="UP000799757"/>
    </source>
</evidence>
<dbReference type="EMBL" id="MU001808">
    <property type="protein sequence ID" value="KAF2797359.1"/>
    <property type="molecule type" value="Genomic_DNA"/>
</dbReference>
<accession>A0A6A6XLW5</accession>
<dbReference type="InterPro" id="IPR011051">
    <property type="entry name" value="RmlC_Cupin_sf"/>
</dbReference>
<evidence type="ECO:0000313" key="3">
    <source>
        <dbReference type="EMBL" id="KAF2797359.1"/>
    </source>
</evidence>
<gene>
    <name evidence="3" type="ORF">K505DRAFT_322626</name>
</gene>
<dbReference type="Pfam" id="PF07883">
    <property type="entry name" value="Cupin_2"/>
    <property type="match status" value="1"/>
</dbReference>
<dbReference type="SUPFAM" id="SSF51182">
    <property type="entry name" value="RmlC-like cupins"/>
    <property type="match status" value="1"/>
</dbReference>
<reference evidence="3" key="1">
    <citation type="journal article" date="2020" name="Stud. Mycol.">
        <title>101 Dothideomycetes genomes: a test case for predicting lifestyles and emergence of pathogens.</title>
        <authorList>
            <person name="Haridas S."/>
            <person name="Albert R."/>
            <person name="Binder M."/>
            <person name="Bloem J."/>
            <person name="Labutti K."/>
            <person name="Salamov A."/>
            <person name="Andreopoulos B."/>
            <person name="Baker S."/>
            <person name="Barry K."/>
            <person name="Bills G."/>
            <person name="Bluhm B."/>
            <person name="Cannon C."/>
            <person name="Castanera R."/>
            <person name="Culley D."/>
            <person name="Daum C."/>
            <person name="Ezra D."/>
            <person name="Gonzalez J."/>
            <person name="Henrissat B."/>
            <person name="Kuo A."/>
            <person name="Liang C."/>
            <person name="Lipzen A."/>
            <person name="Lutzoni F."/>
            <person name="Magnuson J."/>
            <person name="Mondo S."/>
            <person name="Nolan M."/>
            <person name="Ohm R."/>
            <person name="Pangilinan J."/>
            <person name="Park H.-J."/>
            <person name="Ramirez L."/>
            <person name="Alfaro M."/>
            <person name="Sun H."/>
            <person name="Tritt A."/>
            <person name="Yoshinaga Y."/>
            <person name="Zwiers L.-H."/>
            <person name="Turgeon B."/>
            <person name="Goodwin S."/>
            <person name="Spatafora J."/>
            <person name="Crous P."/>
            <person name="Grigoriev I."/>
        </authorList>
    </citation>
    <scope>NUCLEOTIDE SEQUENCE</scope>
    <source>
        <strain evidence="3">CBS 109.77</strain>
    </source>
</reference>